<feature type="region of interest" description="Disordered" evidence="1">
    <location>
        <begin position="1"/>
        <end position="24"/>
    </location>
</feature>
<dbReference type="PANTHER" id="PTHR35175:SF2">
    <property type="entry name" value="DUF1289 DOMAIN-CONTAINING PROTEIN"/>
    <property type="match status" value="1"/>
</dbReference>
<dbReference type="Pfam" id="PF06945">
    <property type="entry name" value="DUF1289"/>
    <property type="match status" value="1"/>
</dbReference>
<accession>A0A6L5JX00</accession>
<evidence type="ECO:0000313" key="3">
    <source>
        <dbReference type="Proteomes" id="UP000480275"/>
    </source>
</evidence>
<reference evidence="2 3" key="1">
    <citation type="submission" date="2019-10" db="EMBL/GenBank/DDBJ databases">
        <title>Whole-genome sequence of the purple nonsulfur photosynthetic bacterium Rhodocyclus tenuis.</title>
        <authorList>
            <person name="Kyndt J.A."/>
            <person name="Meyer T.E."/>
        </authorList>
    </citation>
    <scope>NUCLEOTIDE SEQUENCE [LARGE SCALE GENOMIC DNA]</scope>
    <source>
        <strain evidence="2 3">DSM 110</strain>
    </source>
</reference>
<organism evidence="2 3">
    <name type="scientific">Rhodocyclus tenuis</name>
    <name type="common">Rhodospirillum tenue</name>
    <dbReference type="NCBI Taxonomy" id="1066"/>
    <lineage>
        <taxon>Bacteria</taxon>
        <taxon>Pseudomonadati</taxon>
        <taxon>Pseudomonadota</taxon>
        <taxon>Betaproteobacteria</taxon>
        <taxon>Rhodocyclales</taxon>
        <taxon>Rhodocyclaceae</taxon>
        <taxon>Rhodocyclus</taxon>
    </lineage>
</organism>
<protein>
    <submittedName>
        <fullName evidence="2">DUF1289 domain-containing protein</fullName>
    </submittedName>
</protein>
<dbReference type="PANTHER" id="PTHR35175">
    <property type="entry name" value="DUF1289 DOMAIN-CONTAINING PROTEIN"/>
    <property type="match status" value="1"/>
</dbReference>
<sequence length="74" mass="7866">MNAHLPSPRKAADQPAPAASPKSPCVDICRMDAARRLCTGCLRTLDEIGGWSGFSDDEKRAVLAAVAARRTKGE</sequence>
<proteinExistence type="predicted"/>
<name>A0A6L5JX00_RHOTE</name>
<evidence type="ECO:0000313" key="2">
    <source>
        <dbReference type="EMBL" id="MQY51342.1"/>
    </source>
</evidence>
<gene>
    <name evidence="2" type="ORF">GHK24_06100</name>
</gene>
<comment type="caution">
    <text evidence="2">The sequence shown here is derived from an EMBL/GenBank/DDBJ whole genome shotgun (WGS) entry which is preliminary data.</text>
</comment>
<dbReference type="Proteomes" id="UP000480275">
    <property type="component" value="Unassembled WGS sequence"/>
</dbReference>
<dbReference type="OrthoDB" id="8911262at2"/>
<dbReference type="EMBL" id="WIXJ01000003">
    <property type="protein sequence ID" value="MQY51342.1"/>
    <property type="molecule type" value="Genomic_DNA"/>
</dbReference>
<dbReference type="AlphaFoldDB" id="A0A6L5JX00"/>
<dbReference type="InterPro" id="IPR010710">
    <property type="entry name" value="DUF1289"/>
</dbReference>
<evidence type="ECO:0000256" key="1">
    <source>
        <dbReference type="SAM" id="MobiDB-lite"/>
    </source>
</evidence>